<dbReference type="RefSeq" id="WP_111401732.1">
    <property type="nucleotide sequence ID" value="NZ_QEPN01000001.1"/>
</dbReference>
<dbReference type="GO" id="GO:0009244">
    <property type="term" value="P:lipopolysaccharide core region biosynthetic process"/>
    <property type="evidence" value="ECO:0007669"/>
    <property type="project" value="TreeGrafter"/>
</dbReference>
<dbReference type="Proteomes" id="UP000253872">
    <property type="component" value="Unassembled WGS sequence"/>
</dbReference>
<dbReference type="STRING" id="1035839.GCA_000238795_00736"/>
<protein>
    <submittedName>
        <fullName evidence="3">Lipopolysaccharide heptosyltransferase family protein</fullName>
    </submittedName>
</protein>
<evidence type="ECO:0000313" key="4">
    <source>
        <dbReference type="Proteomes" id="UP000253872"/>
    </source>
</evidence>
<sequence>MKSLIAKLFGHKKKKLPIDLNQCQSILLKPIGTAVGDTIVHLAHLRQLKKAFPHIKIGVLVTPRCEALYKASQIVDTLLTDKAYSYLSERKKWDLYLDFLPSFTSKSIILDALLAPKWVINFGKRAKKHYNLQTVKNYDESVQVPDRTHFKDYLNYTSFAKALNPEVCYELPHFLLDSEKSYWQNNNRVKILLNPQGSTRALPALELNQLLENINTSHCELLMTNTKDSEAYFSQLTPMENLALAPKTNLFEYFALIDSADIVVSVDGGGVHIACAYQKKLLCFYANDQKNIAKWYPITNNALCVLVNQHDHNDKTEGFDIETAVTWLNQEIANSSKNLTA</sequence>
<proteinExistence type="predicted"/>
<dbReference type="GO" id="GO:0005829">
    <property type="term" value="C:cytosol"/>
    <property type="evidence" value="ECO:0007669"/>
    <property type="project" value="TreeGrafter"/>
</dbReference>
<evidence type="ECO:0000256" key="1">
    <source>
        <dbReference type="ARBA" id="ARBA00022676"/>
    </source>
</evidence>
<dbReference type="InterPro" id="IPR051199">
    <property type="entry name" value="LPS_LOS_Heptosyltrfase"/>
</dbReference>
<keyword evidence="1" id="KW-0328">Glycosyltransferase</keyword>
<dbReference type="InterPro" id="IPR002201">
    <property type="entry name" value="Glyco_trans_9"/>
</dbReference>
<accession>A0A369YGI4</accession>
<dbReference type="SUPFAM" id="SSF53756">
    <property type="entry name" value="UDP-Glycosyltransferase/glycogen phosphorylase"/>
    <property type="match status" value="1"/>
</dbReference>
<dbReference type="GO" id="GO:0008713">
    <property type="term" value="F:ADP-heptose-lipopolysaccharide heptosyltransferase activity"/>
    <property type="evidence" value="ECO:0007669"/>
    <property type="project" value="TreeGrafter"/>
</dbReference>
<dbReference type="PANTHER" id="PTHR30160:SF15">
    <property type="entry name" value="GLYCOSYLTRANSFERASE HI_0523-RELATED"/>
    <property type="match status" value="1"/>
</dbReference>
<gene>
    <name evidence="3" type="ORF">DPV93_01820</name>
</gene>
<evidence type="ECO:0000313" key="3">
    <source>
        <dbReference type="EMBL" id="RDE73919.1"/>
    </source>
</evidence>
<dbReference type="EMBL" id="QEPN01000001">
    <property type="protein sequence ID" value="RDE73919.1"/>
    <property type="molecule type" value="Genomic_DNA"/>
</dbReference>
<reference evidence="3 4" key="1">
    <citation type="submission" date="2018-05" db="EMBL/GenBank/DDBJ databases">
        <title>Draft Genome Sequences for a Diverse set of 7 Haemophilus Species.</title>
        <authorList>
            <person name="Nichols M."/>
            <person name="Topaz N."/>
            <person name="Wang X."/>
            <person name="Wang X."/>
            <person name="Boxrud D."/>
        </authorList>
    </citation>
    <scope>NUCLEOTIDE SEQUENCE [LARGE SCALE GENOMIC DNA]</scope>
    <source>
        <strain evidence="3 4">C2002001239</strain>
    </source>
</reference>
<dbReference type="PANTHER" id="PTHR30160">
    <property type="entry name" value="TETRAACYLDISACCHARIDE 4'-KINASE-RELATED"/>
    <property type="match status" value="1"/>
</dbReference>
<name>A0A369YGI4_9PAST</name>
<evidence type="ECO:0000256" key="2">
    <source>
        <dbReference type="ARBA" id="ARBA00022679"/>
    </source>
</evidence>
<keyword evidence="2 3" id="KW-0808">Transferase</keyword>
<organism evidence="3 4">
    <name type="scientific">Haemophilus sputorum</name>
    <dbReference type="NCBI Taxonomy" id="1078480"/>
    <lineage>
        <taxon>Bacteria</taxon>
        <taxon>Pseudomonadati</taxon>
        <taxon>Pseudomonadota</taxon>
        <taxon>Gammaproteobacteria</taxon>
        <taxon>Pasteurellales</taxon>
        <taxon>Pasteurellaceae</taxon>
        <taxon>Haemophilus</taxon>
    </lineage>
</organism>
<dbReference type="Gene3D" id="3.40.50.2000">
    <property type="entry name" value="Glycogen Phosphorylase B"/>
    <property type="match status" value="2"/>
</dbReference>
<dbReference type="AlphaFoldDB" id="A0A369YGI4"/>
<dbReference type="Pfam" id="PF01075">
    <property type="entry name" value="Glyco_transf_9"/>
    <property type="match status" value="1"/>
</dbReference>
<comment type="caution">
    <text evidence="3">The sequence shown here is derived from an EMBL/GenBank/DDBJ whole genome shotgun (WGS) entry which is preliminary data.</text>
</comment>